<evidence type="ECO:0000256" key="5">
    <source>
        <dbReference type="PROSITE-ProRule" id="PRU01091"/>
    </source>
</evidence>
<evidence type="ECO:0000256" key="6">
    <source>
        <dbReference type="SAM" id="MobiDB-lite"/>
    </source>
</evidence>
<dbReference type="SMART" id="SM01043">
    <property type="entry name" value="BTAD"/>
    <property type="match status" value="1"/>
</dbReference>
<protein>
    <submittedName>
        <fullName evidence="8">AAA ATPase domain-containing protein</fullName>
    </submittedName>
</protein>
<dbReference type="InterPro" id="IPR036388">
    <property type="entry name" value="WH-like_DNA-bd_sf"/>
</dbReference>
<name>A0A239HTN3_9ACTN</name>
<dbReference type="CDD" id="cd15831">
    <property type="entry name" value="BTAD"/>
    <property type="match status" value="1"/>
</dbReference>
<gene>
    <name evidence="8" type="ORF">SAMN04488107_4010</name>
</gene>
<proteinExistence type="inferred from homology"/>
<dbReference type="InterPro" id="IPR041664">
    <property type="entry name" value="AAA_16"/>
</dbReference>
<sequence>MLGHLELRRDGVPVPIGARLQRAALTVLTVEAGRLVPVDRLADLLWNGAPPPKVAASVHTTIALLRRTLDPGRAPRSSGSVLLSAPPGYRLAREAVQIDADVFERLLVEAGSVAGRDDARAVALLDDALALWRGPALAEFADEPFARAAVDRWEGLRLGAVEQRAAALLGLGETGRAVADLQEHLTRSPLREQARATLARALYLAGRAADALAVLAEGRRLLRDELGLDPGPALREVEEQILRHDPGLRPAPAPTSPAASRPAPAPRPDRPPPSLRGREAECTLLADVLAGAAAGSGAVVLVTGDAGMGKSALLQWLTAAAVAAGGGAHTGTCRDGVAGPPYWPVLQALRAAVPVLDAAAREEVARALGPLRAVVPGLGDPPPGAGVDPAMVLVHLTDALGAVLGAAGRPAVLALDDLQAADPATLRLVAGLAADVAAAPAVLALALRSGEDGGPALVDALAALGRLPRLVRLDLEPLPADAVADLVRAAAPAGLGDDGVRETVTRAGGNPFFALELARAAPAPGGAAPTGRGRAVGGVPAAVHDVLRQRVLRLPPPGPELLTAAAVAGSPLPVEDLAAVAGVPVGTALDALEAAVAARLAVDGGEGTFAPGHALLGEVLRAQLSSARAARLHRAVGERLAARAGDDDEQASRVAAHLLAARVLDGGAAAVPWLERATDHAVRVSALDQLRELGGPLLAAAAALPAGPDRRRRELRALSRTAYADAWAAGYDSPTIREYGRLAAAWEVPDPPLPGDVELLWAATLFQCQVGRLDDADRTVARMAGLAGRLDDPTAGYLTEDITAVVRWMQARPAEALEHVDRAAAHVDGGRVDLSRSLAFSPPTRLAVVRALCLWLLGRRDDARAQADTALAVAQEAGLGAAGFARRWALVLGLVDGDPDRVRSLVALPLREPAWERYRYPSAVVAFAEGWLLAGRDPRAGLAAMRAAHAALAEQGLAAGRSVFLGLLAATALAAGDPAAAAATCEAGLAVAERGERYWVPELTRLLAAARAAGTGVSGHQDAAQSGPPPSAP</sequence>
<dbReference type="PANTHER" id="PTHR35807:SF1">
    <property type="entry name" value="TRANSCRIPTIONAL REGULATOR REDD"/>
    <property type="match status" value="1"/>
</dbReference>
<dbReference type="SUPFAM" id="SSF48452">
    <property type="entry name" value="TPR-like"/>
    <property type="match status" value="1"/>
</dbReference>
<dbReference type="SUPFAM" id="SSF52540">
    <property type="entry name" value="P-loop containing nucleoside triphosphate hydrolases"/>
    <property type="match status" value="1"/>
</dbReference>
<keyword evidence="9" id="KW-1185">Reference proteome</keyword>
<dbReference type="Proteomes" id="UP000198386">
    <property type="component" value="Unassembled WGS sequence"/>
</dbReference>
<reference evidence="9" key="1">
    <citation type="submission" date="2017-06" db="EMBL/GenBank/DDBJ databases">
        <authorList>
            <person name="Varghese N."/>
            <person name="Submissions S."/>
        </authorList>
    </citation>
    <scope>NUCLEOTIDE SEQUENCE [LARGE SCALE GENOMIC DNA]</scope>
    <source>
        <strain evidence="9">DSM 45423</strain>
    </source>
</reference>
<evidence type="ECO:0000313" key="8">
    <source>
        <dbReference type="EMBL" id="SNS84595.1"/>
    </source>
</evidence>
<dbReference type="SUPFAM" id="SSF46894">
    <property type="entry name" value="C-terminal effector domain of the bipartite response regulators"/>
    <property type="match status" value="1"/>
</dbReference>
<dbReference type="Gene3D" id="1.25.40.10">
    <property type="entry name" value="Tetratricopeptide repeat domain"/>
    <property type="match status" value="1"/>
</dbReference>
<dbReference type="GO" id="GO:0003677">
    <property type="term" value="F:DNA binding"/>
    <property type="evidence" value="ECO:0007669"/>
    <property type="project" value="UniProtKB-UniRule"/>
</dbReference>
<dbReference type="SMART" id="SM00862">
    <property type="entry name" value="Trans_reg_C"/>
    <property type="match status" value="1"/>
</dbReference>
<evidence type="ECO:0000313" key="9">
    <source>
        <dbReference type="Proteomes" id="UP000198386"/>
    </source>
</evidence>
<evidence type="ECO:0000256" key="1">
    <source>
        <dbReference type="ARBA" id="ARBA00005820"/>
    </source>
</evidence>
<comment type="similarity">
    <text evidence="1">Belongs to the AfsR/DnrI/RedD regulatory family.</text>
</comment>
<evidence type="ECO:0000256" key="3">
    <source>
        <dbReference type="ARBA" id="ARBA00023125"/>
    </source>
</evidence>
<dbReference type="Pfam" id="PF03704">
    <property type="entry name" value="BTAD"/>
    <property type="match status" value="1"/>
</dbReference>
<keyword evidence="4" id="KW-0804">Transcription</keyword>
<dbReference type="InterPro" id="IPR027417">
    <property type="entry name" value="P-loop_NTPase"/>
</dbReference>
<dbReference type="EMBL" id="FZOH01000009">
    <property type="protein sequence ID" value="SNS84595.1"/>
    <property type="molecule type" value="Genomic_DNA"/>
</dbReference>
<keyword evidence="3 5" id="KW-0238">DNA-binding</keyword>
<dbReference type="PROSITE" id="PS51755">
    <property type="entry name" value="OMPR_PHOB"/>
    <property type="match status" value="1"/>
</dbReference>
<evidence type="ECO:0000256" key="2">
    <source>
        <dbReference type="ARBA" id="ARBA00023015"/>
    </source>
</evidence>
<dbReference type="AlphaFoldDB" id="A0A239HTN3"/>
<dbReference type="GO" id="GO:0006355">
    <property type="term" value="P:regulation of DNA-templated transcription"/>
    <property type="evidence" value="ECO:0007669"/>
    <property type="project" value="InterPro"/>
</dbReference>
<feature type="DNA-binding region" description="OmpR/PhoB-type" evidence="5">
    <location>
        <begin position="1"/>
        <end position="93"/>
    </location>
</feature>
<accession>A0A239HTN3</accession>
<dbReference type="InterPro" id="IPR051677">
    <property type="entry name" value="AfsR-DnrI-RedD_regulator"/>
</dbReference>
<dbReference type="GO" id="GO:0000160">
    <property type="term" value="P:phosphorelay signal transduction system"/>
    <property type="evidence" value="ECO:0007669"/>
    <property type="project" value="InterPro"/>
</dbReference>
<organism evidence="8 9">
    <name type="scientific">Geodermatophilus saharensis</name>
    <dbReference type="NCBI Taxonomy" id="1137994"/>
    <lineage>
        <taxon>Bacteria</taxon>
        <taxon>Bacillati</taxon>
        <taxon>Actinomycetota</taxon>
        <taxon>Actinomycetes</taxon>
        <taxon>Geodermatophilales</taxon>
        <taxon>Geodermatophilaceae</taxon>
        <taxon>Geodermatophilus</taxon>
    </lineage>
</organism>
<dbReference type="InterPro" id="IPR011990">
    <property type="entry name" value="TPR-like_helical_dom_sf"/>
</dbReference>
<evidence type="ECO:0000256" key="4">
    <source>
        <dbReference type="ARBA" id="ARBA00023163"/>
    </source>
</evidence>
<dbReference type="Gene3D" id="1.10.10.10">
    <property type="entry name" value="Winged helix-like DNA-binding domain superfamily/Winged helix DNA-binding domain"/>
    <property type="match status" value="1"/>
</dbReference>
<dbReference type="InterPro" id="IPR005158">
    <property type="entry name" value="BTAD"/>
</dbReference>
<feature type="region of interest" description="Disordered" evidence="6">
    <location>
        <begin position="245"/>
        <end position="277"/>
    </location>
</feature>
<dbReference type="InterPro" id="IPR001867">
    <property type="entry name" value="OmpR/PhoB-type_DNA-bd"/>
</dbReference>
<dbReference type="PANTHER" id="PTHR35807">
    <property type="entry name" value="TRANSCRIPTIONAL REGULATOR REDD-RELATED"/>
    <property type="match status" value="1"/>
</dbReference>
<dbReference type="RefSeq" id="WP_176450107.1">
    <property type="nucleotide sequence ID" value="NZ_FZOH01000009.1"/>
</dbReference>
<keyword evidence="2" id="KW-0805">Transcription regulation</keyword>
<dbReference type="InterPro" id="IPR016032">
    <property type="entry name" value="Sig_transdc_resp-reg_C-effctor"/>
</dbReference>
<evidence type="ECO:0000259" key="7">
    <source>
        <dbReference type="PROSITE" id="PS51755"/>
    </source>
</evidence>
<feature type="domain" description="OmpR/PhoB-type" evidence="7">
    <location>
        <begin position="1"/>
        <end position="93"/>
    </location>
</feature>
<dbReference type="Pfam" id="PF13191">
    <property type="entry name" value="AAA_16"/>
    <property type="match status" value="1"/>
</dbReference>
<feature type="compositionally biased region" description="Pro residues" evidence="6">
    <location>
        <begin position="263"/>
        <end position="274"/>
    </location>
</feature>